<keyword evidence="6" id="KW-1185">Reference proteome</keyword>
<sequence length="243" mass="27795">MTDTIIVRAPGQDLVDAMDPSVSVEDAEIDSLLTEAETRMRESEASTATITKHRVSKLETSQPIKSYIHKAATGAASITEAGRKTKTLSSKGRIRGKPVELPYMRVEDTVKVEKEKKEKKDKTAGPSWYNMPATEVTPQIKRDLQMIKLRNVLDPHKHFKGDDWKGKLPKYFQMGTVIEGPTEYYSSRLNNKERKKSIVDEILSNSAGKSRFRKKYEEIQAKKRSGKKEFYKKLKEKRKRGKF</sequence>
<accession>A0AAV9XHQ6</accession>
<feature type="region of interest" description="Disordered" evidence="3">
    <location>
        <begin position="112"/>
        <end position="131"/>
    </location>
</feature>
<evidence type="ECO:0000313" key="6">
    <source>
        <dbReference type="Proteomes" id="UP001365542"/>
    </source>
</evidence>
<dbReference type="GO" id="GO:0003723">
    <property type="term" value="F:RNA binding"/>
    <property type="evidence" value="ECO:0007669"/>
    <property type="project" value="TreeGrafter"/>
</dbReference>
<gene>
    <name evidence="5" type="ORF">TWF694_007428</name>
</gene>
<evidence type="ECO:0000259" key="4">
    <source>
        <dbReference type="Pfam" id="PF08698"/>
    </source>
</evidence>
<feature type="compositionally biased region" description="Basic and acidic residues" evidence="3">
    <location>
        <begin position="112"/>
        <end position="123"/>
    </location>
</feature>
<evidence type="ECO:0000313" key="5">
    <source>
        <dbReference type="EMBL" id="KAK6541628.1"/>
    </source>
</evidence>
<evidence type="ECO:0000256" key="1">
    <source>
        <dbReference type="ARBA" id="ARBA00004604"/>
    </source>
</evidence>
<dbReference type="InterPro" id="IPR014810">
    <property type="entry name" value="Fcf2_C"/>
</dbReference>
<feature type="domain" description="Fcf2 pre-rRNA processing C-terminal" evidence="4">
    <location>
        <begin position="121"/>
        <end position="215"/>
    </location>
</feature>
<keyword evidence="2" id="KW-0539">Nucleus</keyword>
<dbReference type="GO" id="GO:0005730">
    <property type="term" value="C:nucleolus"/>
    <property type="evidence" value="ECO:0007669"/>
    <property type="project" value="UniProtKB-SubCell"/>
</dbReference>
<dbReference type="Pfam" id="PF08698">
    <property type="entry name" value="Fcf2"/>
    <property type="match status" value="1"/>
</dbReference>
<organism evidence="5 6">
    <name type="scientific">Orbilia ellipsospora</name>
    <dbReference type="NCBI Taxonomy" id="2528407"/>
    <lineage>
        <taxon>Eukaryota</taxon>
        <taxon>Fungi</taxon>
        <taxon>Dikarya</taxon>
        <taxon>Ascomycota</taxon>
        <taxon>Pezizomycotina</taxon>
        <taxon>Orbiliomycetes</taxon>
        <taxon>Orbiliales</taxon>
        <taxon>Orbiliaceae</taxon>
        <taxon>Orbilia</taxon>
    </lineage>
</organism>
<dbReference type="GO" id="GO:0006396">
    <property type="term" value="P:RNA processing"/>
    <property type="evidence" value="ECO:0007669"/>
    <property type="project" value="TreeGrafter"/>
</dbReference>
<protein>
    <recommendedName>
        <fullName evidence="4">Fcf2 pre-rRNA processing C-terminal domain-containing protein</fullName>
    </recommendedName>
</protein>
<reference evidence="5 6" key="1">
    <citation type="submission" date="2019-10" db="EMBL/GenBank/DDBJ databases">
        <authorList>
            <person name="Palmer J.M."/>
        </authorList>
    </citation>
    <scope>NUCLEOTIDE SEQUENCE [LARGE SCALE GENOMIC DNA]</scope>
    <source>
        <strain evidence="5 6">TWF694</strain>
    </source>
</reference>
<evidence type="ECO:0000256" key="3">
    <source>
        <dbReference type="SAM" id="MobiDB-lite"/>
    </source>
</evidence>
<comment type="caution">
    <text evidence="5">The sequence shown here is derived from an EMBL/GenBank/DDBJ whole genome shotgun (WGS) entry which is preliminary data.</text>
</comment>
<dbReference type="Proteomes" id="UP001365542">
    <property type="component" value="Unassembled WGS sequence"/>
</dbReference>
<dbReference type="PANTHER" id="PTHR21686:SF12">
    <property type="entry name" value="DEOXYNUCLEOTIDYLTRANSFERASE TERMINAL-INTERACTING PROTEIN 2"/>
    <property type="match status" value="1"/>
</dbReference>
<dbReference type="EMBL" id="JAVHJO010000003">
    <property type="protein sequence ID" value="KAK6541628.1"/>
    <property type="molecule type" value="Genomic_DNA"/>
</dbReference>
<name>A0AAV9XHQ6_9PEZI</name>
<comment type="subcellular location">
    <subcellularLocation>
        <location evidence="1">Nucleus</location>
        <location evidence="1">Nucleolus</location>
    </subcellularLocation>
</comment>
<proteinExistence type="predicted"/>
<dbReference type="PANTHER" id="PTHR21686">
    <property type="entry name" value="DEOXYNUCLEOTIDYLTRANSFERASE TERMINAL-INTERACTING PROTEIN 2"/>
    <property type="match status" value="1"/>
</dbReference>
<dbReference type="InterPro" id="IPR039883">
    <property type="entry name" value="Fcf2/DNTTIP2"/>
</dbReference>
<dbReference type="AlphaFoldDB" id="A0AAV9XHQ6"/>
<evidence type="ECO:0000256" key="2">
    <source>
        <dbReference type="ARBA" id="ARBA00023242"/>
    </source>
</evidence>